<reference evidence="3 4" key="1">
    <citation type="journal article" date="2015" name="J. Biotechnol.">
        <title>Complete genome sequence of Paenibacillus beijingensis 7188(T) (=DSM 24997(T)), a novel rhizobacterium from jujube garden soil.</title>
        <authorList>
            <person name="Kwak Y."/>
            <person name="Shin J.H."/>
        </authorList>
    </citation>
    <scope>NUCLEOTIDE SEQUENCE [LARGE SCALE GENOMIC DNA]</scope>
    <source>
        <strain evidence="3 4">DSM 24997</strain>
    </source>
</reference>
<accession>A0A0D5NME9</accession>
<dbReference type="KEGG" id="pbj:VN24_18275"/>
<gene>
    <name evidence="3" type="ORF">VN24_18275</name>
</gene>
<dbReference type="InterPro" id="IPR027051">
    <property type="entry name" value="XdhC_Rossmann_dom"/>
</dbReference>
<dbReference type="RefSeq" id="WP_045671575.1">
    <property type="nucleotide sequence ID" value="NZ_CP011058.1"/>
</dbReference>
<dbReference type="InterPro" id="IPR052698">
    <property type="entry name" value="MoCofactor_Util/Proc"/>
</dbReference>
<dbReference type="Proteomes" id="UP000032633">
    <property type="component" value="Chromosome"/>
</dbReference>
<evidence type="ECO:0000313" key="3">
    <source>
        <dbReference type="EMBL" id="AJY76147.1"/>
    </source>
</evidence>
<dbReference type="InterPro" id="IPR003777">
    <property type="entry name" value="XdhC_CoxI"/>
</dbReference>
<proteinExistence type="predicted"/>
<organism evidence="3 4">
    <name type="scientific">Paenibacillus beijingensis</name>
    <dbReference type="NCBI Taxonomy" id="1126833"/>
    <lineage>
        <taxon>Bacteria</taxon>
        <taxon>Bacillati</taxon>
        <taxon>Bacillota</taxon>
        <taxon>Bacilli</taxon>
        <taxon>Bacillales</taxon>
        <taxon>Paenibacillaceae</taxon>
        <taxon>Paenibacillus</taxon>
    </lineage>
</organism>
<keyword evidence="4" id="KW-1185">Reference proteome</keyword>
<dbReference type="AlphaFoldDB" id="A0A0D5NME9"/>
<dbReference type="STRING" id="1126833.VN24_18275"/>
<evidence type="ECO:0000313" key="4">
    <source>
        <dbReference type="Proteomes" id="UP000032633"/>
    </source>
</evidence>
<reference evidence="4" key="2">
    <citation type="submission" date="2015-03" db="EMBL/GenBank/DDBJ databases">
        <title>Genome sequence of Paenibacillus beijingensis strain DSM 24997T.</title>
        <authorList>
            <person name="Kwak Y."/>
            <person name="Shin J.-H."/>
        </authorList>
    </citation>
    <scope>NUCLEOTIDE SEQUENCE [LARGE SCALE GENOMIC DNA]</scope>
    <source>
        <strain evidence="4">DSM 24997</strain>
    </source>
</reference>
<feature type="domain" description="XdhC Rossmann" evidence="2">
    <location>
        <begin position="206"/>
        <end position="341"/>
    </location>
</feature>
<dbReference type="OrthoDB" id="9773039at2"/>
<dbReference type="Pfam" id="PF13478">
    <property type="entry name" value="XdhC_C"/>
    <property type="match status" value="1"/>
</dbReference>
<evidence type="ECO:0008006" key="5">
    <source>
        <dbReference type="Google" id="ProtNLM"/>
    </source>
</evidence>
<dbReference type="EMBL" id="CP011058">
    <property type="protein sequence ID" value="AJY76147.1"/>
    <property type="molecule type" value="Genomic_DNA"/>
</dbReference>
<sequence>MNDFYRIYKIMKANKEQRFALATIVRVDGSAYRREGAKMLFGKDGSRYGTISAGCLEEDLSYHVQEVLQSGDPKTVQYDLRTVDDLSWGQSAGCDGNIEVYMEPIHWEQEVAHDRVKIWPHVDRLLNEGKSVICVKCIGGKMERGIQFLYSGDTEITGTESDRQLQTKLKKYVQTFAASGSKTTLYFVPELGSDFLFELYTPKEMLYIFGAGPDAEPLVQLASQVDFSVTVIDPRSGRCNAEYFPTADFTIVDHPETYLASATLPHNSYVLIMTHNFNRDQFILDRLLQSPPYYLGVLGPRRRTERLVRNKALPDFVHSPIGLNIGAEGPEEISISVMAELIQARKQASRQTSYPEYSCFAYADSGGNI</sequence>
<evidence type="ECO:0000259" key="2">
    <source>
        <dbReference type="Pfam" id="PF13478"/>
    </source>
</evidence>
<dbReference type="PANTHER" id="PTHR30388:SF6">
    <property type="entry name" value="XANTHINE DEHYDROGENASE SUBUNIT A-RELATED"/>
    <property type="match status" value="1"/>
</dbReference>
<dbReference type="HOGENOM" id="CLU_041115_1_1_9"/>
<dbReference type="Gene3D" id="3.40.50.720">
    <property type="entry name" value="NAD(P)-binding Rossmann-like Domain"/>
    <property type="match status" value="1"/>
</dbReference>
<evidence type="ECO:0000259" key="1">
    <source>
        <dbReference type="Pfam" id="PF02625"/>
    </source>
</evidence>
<dbReference type="Pfam" id="PF02625">
    <property type="entry name" value="XdhC_CoxI"/>
    <property type="match status" value="1"/>
</dbReference>
<dbReference type="PANTHER" id="PTHR30388">
    <property type="entry name" value="ALDEHYDE OXIDOREDUCTASE MOLYBDENUM COFACTOR ASSEMBLY PROTEIN"/>
    <property type="match status" value="1"/>
</dbReference>
<dbReference type="PATRIC" id="fig|1126833.4.peg.4023"/>
<name>A0A0D5NME9_9BACL</name>
<protein>
    <recommendedName>
        <fullName evidence="5">Xanthine dehydrogenase</fullName>
    </recommendedName>
</protein>
<feature type="domain" description="XdhC- CoxI" evidence="1">
    <location>
        <begin position="15"/>
        <end position="79"/>
    </location>
</feature>